<reference evidence="1 2" key="1">
    <citation type="submission" date="2022-06" db="EMBL/GenBank/DDBJ databases">
        <title>Genomic Encyclopedia of Archaeal and Bacterial Type Strains, Phase II (KMG-II): from individual species to whole genera.</title>
        <authorList>
            <person name="Goeker M."/>
        </authorList>
    </citation>
    <scope>NUCLEOTIDE SEQUENCE [LARGE SCALE GENOMIC DNA]</scope>
    <source>
        <strain evidence="1 2">DSM 40477</strain>
    </source>
</reference>
<proteinExistence type="predicted"/>
<name>A0ABT1HP06_STRSD</name>
<protein>
    <submittedName>
        <fullName evidence="1">Immunity protein Imm1</fullName>
    </submittedName>
</protein>
<dbReference type="EMBL" id="JAMTCP010000003">
    <property type="protein sequence ID" value="MCP2257245.1"/>
    <property type="molecule type" value="Genomic_DNA"/>
</dbReference>
<dbReference type="Pfam" id="PF14430">
    <property type="entry name" value="Imm1"/>
    <property type="match status" value="1"/>
</dbReference>
<accession>A0ABT1HP06</accession>
<organism evidence="1 2">
    <name type="scientific">Streptoalloteichus tenebrarius (strain ATCC 17920 / DSM 40477 / JCM 4838 / CBS 697.72 / NBRC 16177 / NCIMB 11028 / NRRL B-12390 / A12253. 1 / ISP 5477)</name>
    <name type="common">Streptomyces tenebrarius</name>
    <dbReference type="NCBI Taxonomy" id="1933"/>
    <lineage>
        <taxon>Bacteria</taxon>
        <taxon>Bacillati</taxon>
        <taxon>Actinomycetota</taxon>
        <taxon>Actinomycetes</taxon>
        <taxon>Pseudonocardiales</taxon>
        <taxon>Pseudonocardiaceae</taxon>
        <taxon>Streptoalloteichus</taxon>
    </lineage>
</organism>
<dbReference type="InterPro" id="IPR025680">
    <property type="entry name" value="DddI"/>
</dbReference>
<dbReference type="Proteomes" id="UP001205311">
    <property type="component" value="Unassembled WGS sequence"/>
</dbReference>
<sequence>MWFEVGFPPRAEVLAELVVAALDEYRVTGRRPTAVRWQPMEL</sequence>
<comment type="caution">
    <text evidence="1">The sequence shown here is derived from an EMBL/GenBank/DDBJ whole genome shotgun (WGS) entry which is preliminary data.</text>
</comment>
<evidence type="ECO:0000313" key="1">
    <source>
        <dbReference type="EMBL" id="MCP2257245.1"/>
    </source>
</evidence>
<evidence type="ECO:0000313" key="2">
    <source>
        <dbReference type="Proteomes" id="UP001205311"/>
    </source>
</evidence>
<gene>
    <name evidence="1" type="ORF">LX15_000930</name>
</gene>
<keyword evidence="2" id="KW-1185">Reference proteome</keyword>
<dbReference type="RefSeq" id="WP_253668212.1">
    <property type="nucleotide sequence ID" value="NZ_JAMTCP010000003.1"/>
</dbReference>